<sequence length="192" mass="20715">MARGRPTGGDDVRARTTRGILLLFFFFFLLFLFFFFFPLSPSIDCRRPKTTTDGGFWRYRPIAGGPCTGNLADRYVPPGTGDTNRYGNLGLKNHLKSEKAGNNGDAASRGGDWRGATIVAGDGCDCGEEVGQHWIRQLAATMVAMQGKEGTIESKGRRGCSDSDSKEAAIGKKGQKRDGRGTGALRQQASEG</sequence>
<accession>A0A426XHU5</accession>
<dbReference type="Proteomes" id="UP000287651">
    <property type="component" value="Unassembled WGS sequence"/>
</dbReference>
<evidence type="ECO:0000256" key="1">
    <source>
        <dbReference type="SAM" id="MobiDB-lite"/>
    </source>
</evidence>
<feature type="transmembrane region" description="Helical" evidence="2">
    <location>
        <begin position="20"/>
        <end position="39"/>
    </location>
</feature>
<evidence type="ECO:0000313" key="4">
    <source>
        <dbReference type="Proteomes" id="UP000287651"/>
    </source>
</evidence>
<evidence type="ECO:0000313" key="3">
    <source>
        <dbReference type="EMBL" id="RRT39013.1"/>
    </source>
</evidence>
<feature type="compositionally biased region" description="Basic and acidic residues" evidence="1">
    <location>
        <begin position="150"/>
        <end position="180"/>
    </location>
</feature>
<name>A0A426XHU5_ENSVE</name>
<keyword evidence="2" id="KW-0472">Membrane</keyword>
<feature type="region of interest" description="Disordered" evidence="1">
    <location>
        <begin position="149"/>
        <end position="192"/>
    </location>
</feature>
<keyword evidence="2" id="KW-1133">Transmembrane helix</keyword>
<keyword evidence="2" id="KW-0812">Transmembrane</keyword>
<gene>
    <name evidence="3" type="ORF">B296_00052541</name>
</gene>
<protein>
    <submittedName>
        <fullName evidence="3">Uncharacterized protein</fullName>
    </submittedName>
</protein>
<dbReference type="AlphaFoldDB" id="A0A426XHU5"/>
<dbReference type="EMBL" id="AMZH03020600">
    <property type="protein sequence ID" value="RRT39013.1"/>
    <property type="molecule type" value="Genomic_DNA"/>
</dbReference>
<proteinExistence type="predicted"/>
<organism evidence="3 4">
    <name type="scientific">Ensete ventricosum</name>
    <name type="common">Abyssinian banana</name>
    <name type="synonym">Musa ensete</name>
    <dbReference type="NCBI Taxonomy" id="4639"/>
    <lineage>
        <taxon>Eukaryota</taxon>
        <taxon>Viridiplantae</taxon>
        <taxon>Streptophyta</taxon>
        <taxon>Embryophyta</taxon>
        <taxon>Tracheophyta</taxon>
        <taxon>Spermatophyta</taxon>
        <taxon>Magnoliopsida</taxon>
        <taxon>Liliopsida</taxon>
        <taxon>Zingiberales</taxon>
        <taxon>Musaceae</taxon>
        <taxon>Ensete</taxon>
    </lineage>
</organism>
<reference evidence="3 4" key="1">
    <citation type="journal article" date="2014" name="Agronomy (Basel)">
        <title>A Draft Genome Sequence for Ensete ventricosum, the Drought-Tolerant Tree Against Hunger.</title>
        <authorList>
            <person name="Harrison J."/>
            <person name="Moore K.A."/>
            <person name="Paszkiewicz K."/>
            <person name="Jones T."/>
            <person name="Grant M."/>
            <person name="Ambacheew D."/>
            <person name="Muzemil S."/>
            <person name="Studholme D.J."/>
        </authorList>
    </citation>
    <scope>NUCLEOTIDE SEQUENCE [LARGE SCALE GENOMIC DNA]</scope>
</reference>
<comment type="caution">
    <text evidence="3">The sequence shown here is derived from an EMBL/GenBank/DDBJ whole genome shotgun (WGS) entry which is preliminary data.</text>
</comment>
<evidence type="ECO:0000256" key="2">
    <source>
        <dbReference type="SAM" id="Phobius"/>
    </source>
</evidence>